<proteinExistence type="predicted"/>
<sequence length="30" mass="3352">MTSMTPELMAHEGVKTDNSFLEGKDRGLKK</sequence>
<evidence type="ECO:0000256" key="1">
    <source>
        <dbReference type="SAM" id="MobiDB-lite"/>
    </source>
</evidence>
<name>A0A0E9W1X1_ANGAN</name>
<reference evidence="2" key="1">
    <citation type="submission" date="2014-11" db="EMBL/GenBank/DDBJ databases">
        <authorList>
            <person name="Amaro Gonzalez C."/>
        </authorList>
    </citation>
    <scope>NUCLEOTIDE SEQUENCE</scope>
</reference>
<evidence type="ECO:0000313" key="2">
    <source>
        <dbReference type="EMBL" id="JAH84347.1"/>
    </source>
</evidence>
<protein>
    <submittedName>
        <fullName evidence="2">Uncharacterized protein</fullName>
    </submittedName>
</protein>
<reference evidence="2" key="2">
    <citation type="journal article" date="2015" name="Fish Shellfish Immunol.">
        <title>Early steps in the European eel (Anguilla anguilla)-Vibrio vulnificus interaction in the gills: Role of the RtxA13 toxin.</title>
        <authorList>
            <person name="Callol A."/>
            <person name="Pajuelo D."/>
            <person name="Ebbesson L."/>
            <person name="Teles M."/>
            <person name="MacKenzie S."/>
            <person name="Amaro C."/>
        </authorList>
    </citation>
    <scope>NUCLEOTIDE SEQUENCE</scope>
</reference>
<dbReference type="AlphaFoldDB" id="A0A0E9W1X1"/>
<dbReference type="EMBL" id="GBXM01024230">
    <property type="protein sequence ID" value="JAH84347.1"/>
    <property type="molecule type" value="Transcribed_RNA"/>
</dbReference>
<organism evidence="2">
    <name type="scientific">Anguilla anguilla</name>
    <name type="common">European freshwater eel</name>
    <name type="synonym">Muraena anguilla</name>
    <dbReference type="NCBI Taxonomy" id="7936"/>
    <lineage>
        <taxon>Eukaryota</taxon>
        <taxon>Metazoa</taxon>
        <taxon>Chordata</taxon>
        <taxon>Craniata</taxon>
        <taxon>Vertebrata</taxon>
        <taxon>Euteleostomi</taxon>
        <taxon>Actinopterygii</taxon>
        <taxon>Neopterygii</taxon>
        <taxon>Teleostei</taxon>
        <taxon>Anguilliformes</taxon>
        <taxon>Anguillidae</taxon>
        <taxon>Anguilla</taxon>
    </lineage>
</organism>
<accession>A0A0E9W1X1</accession>
<feature type="region of interest" description="Disordered" evidence="1">
    <location>
        <begin position="1"/>
        <end position="30"/>
    </location>
</feature>